<dbReference type="Proteomes" id="UP001060085">
    <property type="component" value="Linkage Group LG05"/>
</dbReference>
<accession>A0ACC0AVX2</accession>
<comment type="caution">
    <text evidence="1">The sequence shown here is derived from an EMBL/GenBank/DDBJ whole genome shotgun (WGS) entry which is preliminary data.</text>
</comment>
<protein>
    <submittedName>
        <fullName evidence="1">Uncharacterized protein</fullName>
    </submittedName>
</protein>
<gene>
    <name evidence="1" type="ORF">M9H77_23316</name>
</gene>
<evidence type="ECO:0000313" key="2">
    <source>
        <dbReference type="Proteomes" id="UP001060085"/>
    </source>
</evidence>
<dbReference type="EMBL" id="CM044705">
    <property type="protein sequence ID" value="KAI5663993.1"/>
    <property type="molecule type" value="Genomic_DNA"/>
</dbReference>
<organism evidence="1 2">
    <name type="scientific">Catharanthus roseus</name>
    <name type="common">Madagascar periwinkle</name>
    <name type="synonym">Vinca rosea</name>
    <dbReference type="NCBI Taxonomy" id="4058"/>
    <lineage>
        <taxon>Eukaryota</taxon>
        <taxon>Viridiplantae</taxon>
        <taxon>Streptophyta</taxon>
        <taxon>Embryophyta</taxon>
        <taxon>Tracheophyta</taxon>
        <taxon>Spermatophyta</taxon>
        <taxon>Magnoliopsida</taxon>
        <taxon>eudicotyledons</taxon>
        <taxon>Gunneridae</taxon>
        <taxon>Pentapetalae</taxon>
        <taxon>asterids</taxon>
        <taxon>lamiids</taxon>
        <taxon>Gentianales</taxon>
        <taxon>Apocynaceae</taxon>
        <taxon>Rauvolfioideae</taxon>
        <taxon>Vinceae</taxon>
        <taxon>Catharanthinae</taxon>
        <taxon>Catharanthus</taxon>
    </lineage>
</organism>
<keyword evidence="2" id="KW-1185">Reference proteome</keyword>
<proteinExistence type="predicted"/>
<sequence>MHRVRHPPDERWPLRGWLQLPPMTKRMRSLERNMKKSKLNETENSLNTEDVLEKGPWIVLGHYLTVSKWKPNLTSSMESIHSTTVWVRLPELPIEFFNKELLLRIENHTGKAVRVDSPTSTHMRGRFARLREEEDCRAAIRWDPTREDGT</sequence>
<evidence type="ECO:0000313" key="1">
    <source>
        <dbReference type="EMBL" id="KAI5663993.1"/>
    </source>
</evidence>
<name>A0ACC0AVX2_CATRO</name>
<reference evidence="2" key="1">
    <citation type="journal article" date="2023" name="Nat. Plants">
        <title>Single-cell RNA sequencing provides a high-resolution roadmap for understanding the multicellular compartmentation of specialized metabolism.</title>
        <authorList>
            <person name="Sun S."/>
            <person name="Shen X."/>
            <person name="Li Y."/>
            <person name="Li Y."/>
            <person name="Wang S."/>
            <person name="Li R."/>
            <person name="Zhang H."/>
            <person name="Shen G."/>
            <person name="Guo B."/>
            <person name="Wei J."/>
            <person name="Xu J."/>
            <person name="St-Pierre B."/>
            <person name="Chen S."/>
            <person name="Sun C."/>
        </authorList>
    </citation>
    <scope>NUCLEOTIDE SEQUENCE [LARGE SCALE GENOMIC DNA]</scope>
</reference>